<dbReference type="OrthoDB" id="4208747at2759"/>
<organism evidence="3">
    <name type="scientific">Arthroderma gypseum (strain ATCC MYA-4604 / CBS 118893)</name>
    <name type="common">Microsporum gypseum</name>
    <dbReference type="NCBI Taxonomy" id="535722"/>
    <lineage>
        <taxon>Eukaryota</taxon>
        <taxon>Fungi</taxon>
        <taxon>Dikarya</taxon>
        <taxon>Ascomycota</taxon>
        <taxon>Pezizomycotina</taxon>
        <taxon>Eurotiomycetes</taxon>
        <taxon>Eurotiomycetidae</taxon>
        <taxon>Onygenales</taxon>
        <taxon>Arthrodermataceae</taxon>
        <taxon>Nannizzia</taxon>
    </lineage>
</organism>
<dbReference type="EMBL" id="DS989830">
    <property type="protein sequence ID" value="EFR05467.1"/>
    <property type="molecule type" value="Genomic_DNA"/>
</dbReference>
<dbReference type="InParanoid" id="E4V5U2"/>
<evidence type="ECO:0000313" key="3">
    <source>
        <dbReference type="Proteomes" id="UP000002669"/>
    </source>
</evidence>
<accession>E4V5U2</accession>
<dbReference type="OMA" id="TSHKWRI"/>
<dbReference type="RefSeq" id="XP_003169574.1">
    <property type="nucleotide sequence ID" value="XM_003169526.1"/>
</dbReference>
<dbReference type="VEuPathDB" id="FungiDB:MGYG_08480"/>
<gene>
    <name evidence="2" type="ORF">MGYG_08480</name>
</gene>
<dbReference type="Proteomes" id="UP000002669">
    <property type="component" value="Unassembled WGS sequence"/>
</dbReference>
<keyword evidence="1" id="KW-0732">Signal</keyword>
<protein>
    <submittedName>
        <fullName evidence="2">Uncharacterized protein</fullName>
    </submittedName>
</protein>
<name>E4V5U2_ARTGP</name>
<proteinExistence type="predicted"/>
<dbReference type="HOGENOM" id="CLU_1610345_0_0_1"/>
<evidence type="ECO:0000313" key="2">
    <source>
        <dbReference type="EMBL" id="EFR05467.1"/>
    </source>
</evidence>
<dbReference type="AlphaFoldDB" id="E4V5U2"/>
<evidence type="ECO:0000256" key="1">
    <source>
        <dbReference type="SAM" id="SignalP"/>
    </source>
</evidence>
<feature type="signal peptide" evidence="1">
    <location>
        <begin position="1"/>
        <end position="17"/>
    </location>
</feature>
<feature type="chain" id="PRO_5003189556" evidence="1">
    <location>
        <begin position="18"/>
        <end position="166"/>
    </location>
</feature>
<reference evidence="3" key="1">
    <citation type="journal article" date="2012" name="MBio">
        <title>Comparative genome analysis of Trichophyton rubrum and related dermatophytes reveals candidate genes involved in infection.</title>
        <authorList>
            <person name="Martinez D.A."/>
            <person name="Oliver B.G."/>
            <person name="Graeser Y."/>
            <person name="Goldberg J.M."/>
            <person name="Li W."/>
            <person name="Martinez-Rossi N.M."/>
            <person name="Monod M."/>
            <person name="Shelest E."/>
            <person name="Barton R.C."/>
            <person name="Birch E."/>
            <person name="Brakhage A.A."/>
            <person name="Chen Z."/>
            <person name="Gurr S.J."/>
            <person name="Heiman D."/>
            <person name="Heitman J."/>
            <person name="Kosti I."/>
            <person name="Rossi A."/>
            <person name="Saif S."/>
            <person name="Samalova M."/>
            <person name="Saunders C.W."/>
            <person name="Shea T."/>
            <person name="Summerbell R.C."/>
            <person name="Xu J."/>
            <person name="Young S."/>
            <person name="Zeng Q."/>
            <person name="Birren B.W."/>
            <person name="Cuomo C.A."/>
            <person name="White T.C."/>
        </authorList>
    </citation>
    <scope>NUCLEOTIDE SEQUENCE [LARGE SCALE GENOMIC DNA]</scope>
    <source>
        <strain evidence="3">ATCC MYA-4604 / CBS 118893</strain>
    </source>
</reference>
<dbReference type="GeneID" id="10024805"/>
<dbReference type="eggNOG" id="ENOG502T8Z5">
    <property type="taxonomic scope" value="Eukaryota"/>
</dbReference>
<sequence length="166" mass="19068">MHISRLILLFLVQICLSFEDYQYIQNGIYTISDNSTGRFASVGTSPVDGIVEFKLNTSHKWRIWQTKFTLAFAFHVIRDEDTKKYIHFPEIKDGAIAVLSDTPSLARVNEIHHTSYDCNFFSIGADNRRLYWVTEPYSSGVPTMVLKLKVDTPKSLRYTLVPKGQD</sequence>
<keyword evidence="3" id="KW-1185">Reference proteome</keyword>